<dbReference type="EMBL" id="JAULSU010000005">
    <property type="protein sequence ID" value="KAK0616707.1"/>
    <property type="molecule type" value="Genomic_DNA"/>
</dbReference>
<feature type="compositionally biased region" description="Polar residues" evidence="1">
    <location>
        <begin position="32"/>
        <end position="56"/>
    </location>
</feature>
<dbReference type="Proteomes" id="UP001175000">
    <property type="component" value="Unassembled WGS sequence"/>
</dbReference>
<protein>
    <recommendedName>
        <fullName evidence="2">HNH nuclease domain-containing protein</fullName>
    </recommendedName>
</protein>
<evidence type="ECO:0000313" key="3">
    <source>
        <dbReference type="EMBL" id="KAK0616707.1"/>
    </source>
</evidence>
<sequence>MESDQAPPAGTIQVNFVGNYSITWEPPVEPQPSGSQISELQSEMFDPQSTVSDSEFPSTNAELKRQFIAYIQDRISGVNGDSDSDAHFCDPNIDRGCWLKNYHSLLAIVHDPTSALVATDITRLRFYMKAQNVEFLEDAFNQLCIEYGLAIDKLGKLWNEKNKRDATYAEGGSGDVDDAGQSNEAESSGPAKRRKIATATSSRSKADQDAQNIVPGWYNKMCVLTGGTFPLEAAHIIDVRVTKKLKADGDAIEIWDMLRNFWSVERLKSLIFAGNEKCNILPLRIEVHKLWDGHRFALRPLEHPTDSAHRLYLQVVWLKDITTDGNLVHSPWDHQKGTITDFRRGSNNSHVFPALQHGDVYELVTANEATHPLPSMHFLRLRYAVQKLLAGMLASRALKDIFRGPPPSAKGPVRDEVHMPGDWDMLIRSAQEEGVLSVEAAKRWRRYVLEDAYQDYRVWAKQDAEWRAERKILDRGKEVEDRGSGS</sequence>
<dbReference type="AlphaFoldDB" id="A0AA39WJU8"/>
<feature type="domain" description="HNH nuclease" evidence="2">
    <location>
        <begin position="222"/>
        <end position="298"/>
    </location>
</feature>
<accession>A0AA39WJU8</accession>
<reference evidence="3" key="1">
    <citation type="submission" date="2023-06" db="EMBL/GenBank/DDBJ databases">
        <title>Genome-scale phylogeny and comparative genomics of the fungal order Sordariales.</title>
        <authorList>
            <consortium name="Lawrence Berkeley National Laboratory"/>
            <person name="Hensen N."/>
            <person name="Bonometti L."/>
            <person name="Westerberg I."/>
            <person name="Brannstrom I.O."/>
            <person name="Guillou S."/>
            <person name="Cros-Aarteil S."/>
            <person name="Calhoun S."/>
            <person name="Haridas S."/>
            <person name="Kuo A."/>
            <person name="Mondo S."/>
            <person name="Pangilinan J."/>
            <person name="Riley R."/>
            <person name="Labutti K."/>
            <person name="Andreopoulos B."/>
            <person name="Lipzen A."/>
            <person name="Chen C."/>
            <person name="Yanf M."/>
            <person name="Daum C."/>
            <person name="Ng V."/>
            <person name="Clum A."/>
            <person name="Steindorff A."/>
            <person name="Ohm R."/>
            <person name="Martin F."/>
            <person name="Silar P."/>
            <person name="Natvig D."/>
            <person name="Lalanne C."/>
            <person name="Gautier V."/>
            <person name="Ament-Velasquez S.L."/>
            <person name="Kruys A."/>
            <person name="Hutchinson M.I."/>
            <person name="Powell A.J."/>
            <person name="Barry K."/>
            <person name="Miller A.N."/>
            <person name="Grigoriev I.V."/>
            <person name="Debuchy R."/>
            <person name="Gladieux P."/>
            <person name="Thoren M.H."/>
            <person name="Johannesson H."/>
        </authorList>
    </citation>
    <scope>NUCLEOTIDE SEQUENCE</scope>
    <source>
        <strain evidence="3">CBS 606.72</strain>
    </source>
</reference>
<proteinExistence type="predicted"/>
<dbReference type="Pfam" id="PF13391">
    <property type="entry name" value="HNH_2"/>
    <property type="match status" value="1"/>
</dbReference>
<gene>
    <name evidence="3" type="ORF">B0T14DRAFT_523661</name>
</gene>
<evidence type="ECO:0000313" key="4">
    <source>
        <dbReference type="Proteomes" id="UP001175000"/>
    </source>
</evidence>
<evidence type="ECO:0000259" key="2">
    <source>
        <dbReference type="Pfam" id="PF13391"/>
    </source>
</evidence>
<comment type="caution">
    <text evidence="3">The sequence shown here is derived from an EMBL/GenBank/DDBJ whole genome shotgun (WGS) entry which is preliminary data.</text>
</comment>
<evidence type="ECO:0000256" key="1">
    <source>
        <dbReference type="SAM" id="MobiDB-lite"/>
    </source>
</evidence>
<name>A0AA39WJU8_9PEZI</name>
<feature type="region of interest" description="Disordered" evidence="1">
    <location>
        <begin position="168"/>
        <end position="207"/>
    </location>
</feature>
<feature type="region of interest" description="Disordered" evidence="1">
    <location>
        <begin position="23"/>
        <end position="56"/>
    </location>
</feature>
<dbReference type="InterPro" id="IPR003615">
    <property type="entry name" value="HNH_nuc"/>
</dbReference>
<keyword evidence="4" id="KW-1185">Reference proteome</keyword>
<organism evidence="3 4">
    <name type="scientific">Immersiella caudata</name>
    <dbReference type="NCBI Taxonomy" id="314043"/>
    <lineage>
        <taxon>Eukaryota</taxon>
        <taxon>Fungi</taxon>
        <taxon>Dikarya</taxon>
        <taxon>Ascomycota</taxon>
        <taxon>Pezizomycotina</taxon>
        <taxon>Sordariomycetes</taxon>
        <taxon>Sordariomycetidae</taxon>
        <taxon>Sordariales</taxon>
        <taxon>Lasiosphaeriaceae</taxon>
        <taxon>Immersiella</taxon>
    </lineage>
</organism>